<reference evidence="2 3" key="1">
    <citation type="submission" date="2017-10" db="EMBL/GenBank/DDBJ databases">
        <title>Bacillus sp. nov., a halophilic bacterium isolated from a Keqin Lake.</title>
        <authorList>
            <person name="Wang H."/>
        </authorList>
    </citation>
    <scope>NUCLEOTIDE SEQUENCE [LARGE SCALE GENOMIC DNA]</scope>
    <source>
        <strain evidence="2 3">KQ-12</strain>
    </source>
</reference>
<feature type="transmembrane region" description="Helical" evidence="1">
    <location>
        <begin position="339"/>
        <end position="362"/>
    </location>
</feature>
<gene>
    <name evidence="2" type="ORF">CR194_03915</name>
</gene>
<dbReference type="RefSeq" id="WP_110608321.1">
    <property type="nucleotide sequence ID" value="NZ_PDOD01000001.1"/>
</dbReference>
<feature type="transmembrane region" description="Helical" evidence="1">
    <location>
        <begin position="183"/>
        <end position="207"/>
    </location>
</feature>
<dbReference type="InterPro" id="IPR053046">
    <property type="entry name" value="ABC-5_transporter"/>
</dbReference>
<dbReference type="PANTHER" id="PTHR39177:SF1">
    <property type="entry name" value="ABC TRANSPORTER PERMEASE YTRC-RELATED"/>
    <property type="match status" value="1"/>
</dbReference>
<dbReference type="AlphaFoldDB" id="A0A323TLQ5"/>
<feature type="transmembrane region" description="Helical" evidence="1">
    <location>
        <begin position="242"/>
        <end position="261"/>
    </location>
</feature>
<comment type="caution">
    <text evidence="2">The sequence shown here is derived from an EMBL/GenBank/DDBJ whole genome shotgun (WGS) entry which is preliminary data.</text>
</comment>
<feature type="transmembrane region" description="Helical" evidence="1">
    <location>
        <begin position="110"/>
        <end position="139"/>
    </location>
</feature>
<keyword evidence="1" id="KW-1133">Transmembrane helix</keyword>
<dbReference type="PANTHER" id="PTHR39177">
    <property type="entry name" value="ABC TRANSPORTER PERMEASE YTRC-RELATED"/>
    <property type="match status" value="1"/>
</dbReference>
<feature type="transmembrane region" description="Helical" evidence="1">
    <location>
        <begin position="20"/>
        <end position="41"/>
    </location>
</feature>
<evidence type="ECO:0000256" key="1">
    <source>
        <dbReference type="SAM" id="Phobius"/>
    </source>
</evidence>
<evidence type="ECO:0000313" key="3">
    <source>
        <dbReference type="Proteomes" id="UP000248214"/>
    </source>
</evidence>
<feature type="transmembrane region" description="Helical" evidence="1">
    <location>
        <begin position="69"/>
        <end position="90"/>
    </location>
</feature>
<protein>
    <recommendedName>
        <fullName evidence="4">Multidrug ABC transporter permease</fullName>
    </recommendedName>
</protein>
<dbReference type="EMBL" id="PDOD01000001">
    <property type="protein sequence ID" value="PYZ94687.1"/>
    <property type="molecule type" value="Genomic_DNA"/>
</dbReference>
<evidence type="ECO:0000313" key="2">
    <source>
        <dbReference type="EMBL" id="PYZ94687.1"/>
    </source>
</evidence>
<feature type="transmembrane region" description="Helical" evidence="1">
    <location>
        <begin position="151"/>
        <end position="176"/>
    </location>
</feature>
<accession>A0A323TLQ5</accession>
<dbReference type="Proteomes" id="UP000248214">
    <property type="component" value="Unassembled WGS sequence"/>
</dbReference>
<keyword evidence="3" id="KW-1185">Reference proteome</keyword>
<name>A0A323TLQ5_9BACI</name>
<sequence length="655" mass="73858">MKSTTSLWNKALFKLQLRTVTWLGILLTLLLMVMLPVSILVREIRFGANPDHLFYLGESSLNVLSEFSFPFQLLVFAIFPVLLGIVLLNFSTKKEATYFMHSLPFKRETILANTYGAGVVALITPLLLTGVTLGILRFFLEQPFYSFVDVLAWIGISTLIVLFLYVVTMAIGVFVGNGLLHGGLTYTVIIVPALLIILTLVNLQYFITGLALTSYTETLATKGIFFIRLIELYSEPFTVVEYVIYTLVSAGLVILSFVAYVNRPSEASDQAIVYPIVRSIFLYGLTFFAMLLGGLYFTEGLQGGLAWTMFGYVFGAFIAYTILQMILQKAIRLSWPWKGFAGFTAVIAVLLIPVNIGGTLYANNIPNHEEIASVAIYQSYSYGYDEVGEAPRLTGDKSIEQVINVHREMKDESGSDIYQWNTVTIDYELKEGGSLRREYSVDDKVLAEATEDLRSNEEFKRAYDPVFQLNELDITYASIYSQFQGEENRISGQDDLDTIISLLEEDLAKAPSSVLAEQSQSSIGELYFHTPSNRSDQYIMLRRDYENTLAWLTENNYAGALLTSENIESMTIVKSTGEDFYMQLDEMMYSSQPVEEVFEDNFETSDAREIEQLLDIGQDYYHGDYVILLNGGGDIYYFLGFDQEDAPDFVLDRLE</sequence>
<feature type="transmembrane region" description="Helical" evidence="1">
    <location>
        <begin position="309"/>
        <end position="327"/>
    </location>
</feature>
<keyword evidence="1" id="KW-0812">Transmembrane</keyword>
<dbReference type="OrthoDB" id="1706490at2"/>
<feature type="transmembrane region" description="Helical" evidence="1">
    <location>
        <begin position="273"/>
        <end position="297"/>
    </location>
</feature>
<proteinExistence type="predicted"/>
<keyword evidence="1" id="KW-0472">Membrane</keyword>
<evidence type="ECO:0008006" key="4">
    <source>
        <dbReference type="Google" id="ProtNLM"/>
    </source>
</evidence>
<organism evidence="2 3">
    <name type="scientific">Salipaludibacillus keqinensis</name>
    <dbReference type="NCBI Taxonomy" id="2045207"/>
    <lineage>
        <taxon>Bacteria</taxon>
        <taxon>Bacillati</taxon>
        <taxon>Bacillota</taxon>
        <taxon>Bacilli</taxon>
        <taxon>Bacillales</taxon>
        <taxon>Bacillaceae</taxon>
    </lineage>
</organism>